<comment type="similarity">
    <text evidence="7">Belongs to the binding-protein-dependent transport system permease family.</text>
</comment>
<gene>
    <name evidence="9" type="ORF">H9812_02395</name>
</gene>
<evidence type="ECO:0000313" key="10">
    <source>
        <dbReference type="Proteomes" id="UP000824044"/>
    </source>
</evidence>
<sequence length="379" mass="43115">MMQRLTDLYSDTYYRFKRAIFISVGAVLLGVLVFAYLSNVQIDGGTEHAYQTLDVLFYVFCGLLPVAAAAVGFYVYVYRARRKLWLQRFSKSKLNTRVRTFDVVLAVIIGLFCVLCIYPIIYVLAGSFNQGADYSVGGVWLLPRVFTFENYQIVLQDEDFWTSYGITIARTVLGTASALVFTSIVAYAMSRPDLKFRRVFYWINIFTMFFSGGLVPYFLVIKTIGLYDTFWVYIIPGLYSVYNMIVLQSGFKSISSDIHDAALIDGAGEFRIWWQIYMPLSKPVLATIVLWVAVGHWNSYFDTMIYTNSEELQSLQYFLLKAIQTSSMTEGMPPEMMERLSSQTLSLAAIILSIIPVFCFFPLIRKNFASGIMVGSLKG</sequence>
<dbReference type="Pfam" id="PF00528">
    <property type="entry name" value="BPD_transp_1"/>
    <property type="match status" value="1"/>
</dbReference>
<feature type="transmembrane region" description="Helical" evidence="7">
    <location>
        <begin position="164"/>
        <end position="187"/>
    </location>
</feature>
<feature type="domain" description="ABC transmembrane type-1" evidence="8">
    <location>
        <begin position="164"/>
        <end position="358"/>
    </location>
</feature>
<evidence type="ECO:0000256" key="7">
    <source>
        <dbReference type="RuleBase" id="RU363032"/>
    </source>
</evidence>
<comment type="subcellular location">
    <subcellularLocation>
        <location evidence="1 7">Cell membrane</location>
        <topology evidence="1 7">Multi-pass membrane protein</topology>
    </subcellularLocation>
</comment>
<feature type="transmembrane region" description="Helical" evidence="7">
    <location>
        <begin position="199"/>
        <end position="218"/>
    </location>
</feature>
<evidence type="ECO:0000313" key="9">
    <source>
        <dbReference type="EMBL" id="HIZ24310.1"/>
    </source>
</evidence>
<evidence type="ECO:0000256" key="5">
    <source>
        <dbReference type="ARBA" id="ARBA00022989"/>
    </source>
</evidence>
<feature type="transmembrane region" description="Helical" evidence="7">
    <location>
        <begin position="230"/>
        <end position="251"/>
    </location>
</feature>
<keyword evidence="4 7" id="KW-0812">Transmembrane</keyword>
<dbReference type="PANTHER" id="PTHR43744:SF9">
    <property type="entry name" value="POLYGALACTURONAN_RHAMNOGALACTURONAN TRANSPORT SYSTEM PERMEASE PROTEIN YTCP"/>
    <property type="match status" value="1"/>
</dbReference>
<dbReference type="InterPro" id="IPR035906">
    <property type="entry name" value="MetI-like_sf"/>
</dbReference>
<dbReference type="AlphaFoldDB" id="A0A9D2DWD0"/>
<feature type="transmembrane region" description="Helical" evidence="7">
    <location>
        <begin position="272"/>
        <end position="294"/>
    </location>
</feature>
<protein>
    <submittedName>
        <fullName evidence="9">Carbohydrate ABC transporter permease</fullName>
    </submittedName>
</protein>
<dbReference type="SUPFAM" id="SSF161098">
    <property type="entry name" value="MetI-like"/>
    <property type="match status" value="1"/>
</dbReference>
<keyword evidence="5 7" id="KW-1133">Transmembrane helix</keyword>
<comment type="caution">
    <text evidence="9">The sequence shown here is derived from an EMBL/GenBank/DDBJ whole genome shotgun (WGS) entry which is preliminary data.</text>
</comment>
<keyword evidence="6 7" id="KW-0472">Membrane</keyword>
<feature type="transmembrane region" description="Helical" evidence="7">
    <location>
        <begin position="345"/>
        <end position="364"/>
    </location>
</feature>
<dbReference type="InterPro" id="IPR000515">
    <property type="entry name" value="MetI-like"/>
</dbReference>
<accession>A0A9D2DWD0</accession>
<organism evidence="9 10">
    <name type="scientific">Candidatus Gallimonas intestinigallinarum</name>
    <dbReference type="NCBI Taxonomy" id="2838604"/>
    <lineage>
        <taxon>Bacteria</taxon>
        <taxon>Bacillati</taxon>
        <taxon>Bacillota</taxon>
        <taxon>Clostridia</taxon>
        <taxon>Candidatus Gallimonas</taxon>
    </lineage>
</organism>
<keyword evidence="2 7" id="KW-0813">Transport</keyword>
<evidence type="ECO:0000256" key="2">
    <source>
        <dbReference type="ARBA" id="ARBA00022448"/>
    </source>
</evidence>
<evidence type="ECO:0000256" key="3">
    <source>
        <dbReference type="ARBA" id="ARBA00022475"/>
    </source>
</evidence>
<evidence type="ECO:0000259" key="8">
    <source>
        <dbReference type="PROSITE" id="PS50928"/>
    </source>
</evidence>
<dbReference type="GO" id="GO:0055085">
    <property type="term" value="P:transmembrane transport"/>
    <property type="evidence" value="ECO:0007669"/>
    <property type="project" value="InterPro"/>
</dbReference>
<feature type="transmembrane region" description="Helical" evidence="7">
    <location>
        <begin position="20"/>
        <end position="37"/>
    </location>
</feature>
<dbReference type="Proteomes" id="UP000824044">
    <property type="component" value="Unassembled WGS sequence"/>
</dbReference>
<dbReference type="CDD" id="cd06261">
    <property type="entry name" value="TM_PBP2"/>
    <property type="match status" value="1"/>
</dbReference>
<evidence type="ECO:0000256" key="4">
    <source>
        <dbReference type="ARBA" id="ARBA00022692"/>
    </source>
</evidence>
<keyword evidence="3" id="KW-1003">Cell membrane</keyword>
<dbReference type="EMBL" id="DXBS01000051">
    <property type="protein sequence ID" value="HIZ24310.1"/>
    <property type="molecule type" value="Genomic_DNA"/>
</dbReference>
<dbReference type="PANTHER" id="PTHR43744">
    <property type="entry name" value="ABC TRANSPORTER PERMEASE PROTEIN MG189-RELATED-RELATED"/>
    <property type="match status" value="1"/>
</dbReference>
<evidence type="ECO:0000256" key="1">
    <source>
        <dbReference type="ARBA" id="ARBA00004651"/>
    </source>
</evidence>
<feature type="transmembrane region" description="Helical" evidence="7">
    <location>
        <begin position="57"/>
        <end position="77"/>
    </location>
</feature>
<dbReference type="PROSITE" id="PS50928">
    <property type="entry name" value="ABC_TM1"/>
    <property type="match status" value="1"/>
</dbReference>
<reference evidence="9" key="1">
    <citation type="journal article" date="2021" name="PeerJ">
        <title>Extensive microbial diversity within the chicken gut microbiome revealed by metagenomics and culture.</title>
        <authorList>
            <person name="Gilroy R."/>
            <person name="Ravi A."/>
            <person name="Getino M."/>
            <person name="Pursley I."/>
            <person name="Horton D.L."/>
            <person name="Alikhan N.F."/>
            <person name="Baker D."/>
            <person name="Gharbi K."/>
            <person name="Hall N."/>
            <person name="Watson M."/>
            <person name="Adriaenssens E.M."/>
            <person name="Foster-Nyarko E."/>
            <person name="Jarju S."/>
            <person name="Secka A."/>
            <person name="Antonio M."/>
            <person name="Oren A."/>
            <person name="Chaudhuri R.R."/>
            <person name="La Ragione R."/>
            <person name="Hildebrand F."/>
            <person name="Pallen M.J."/>
        </authorList>
    </citation>
    <scope>NUCLEOTIDE SEQUENCE</scope>
    <source>
        <strain evidence="9">CHK33-5263</strain>
    </source>
</reference>
<dbReference type="Gene3D" id="1.10.3720.10">
    <property type="entry name" value="MetI-like"/>
    <property type="match status" value="1"/>
</dbReference>
<reference evidence="9" key="2">
    <citation type="submission" date="2021-04" db="EMBL/GenBank/DDBJ databases">
        <authorList>
            <person name="Gilroy R."/>
        </authorList>
    </citation>
    <scope>NUCLEOTIDE SEQUENCE</scope>
    <source>
        <strain evidence="9">CHK33-5263</strain>
    </source>
</reference>
<dbReference type="GO" id="GO:0005886">
    <property type="term" value="C:plasma membrane"/>
    <property type="evidence" value="ECO:0007669"/>
    <property type="project" value="UniProtKB-SubCell"/>
</dbReference>
<proteinExistence type="inferred from homology"/>
<feature type="transmembrane region" description="Helical" evidence="7">
    <location>
        <begin position="98"/>
        <end position="125"/>
    </location>
</feature>
<name>A0A9D2DWD0_9FIRM</name>
<evidence type="ECO:0000256" key="6">
    <source>
        <dbReference type="ARBA" id="ARBA00023136"/>
    </source>
</evidence>